<evidence type="ECO:0000256" key="1">
    <source>
        <dbReference type="SAM" id="MobiDB-lite"/>
    </source>
</evidence>
<proteinExistence type="predicted"/>
<dbReference type="EMBL" id="JACGWM010000093">
    <property type="protein sequence ID" value="KAL0315088.1"/>
    <property type="molecule type" value="Genomic_DNA"/>
</dbReference>
<reference evidence="2" key="2">
    <citation type="journal article" date="2024" name="Plant">
        <title>Genomic evolution and insights into agronomic trait innovations of Sesamum species.</title>
        <authorList>
            <person name="Miao H."/>
            <person name="Wang L."/>
            <person name="Qu L."/>
            <person name="Liu H."/>
            <person name="Sun Y."/>
            <person name="Le M."/>
            <person name="Wang Q."/>
            <person name="Wei S."/>
            <person name="Zheng Y."/>
            <person name="Lin W."/>
            <person name="Duan Y."/>
            <person name="Cao H."/>
            <person name="Xiong S."/>
            <person name="Wang X."/>
            <person name="Wei L."/>
            <person name="Li C."/>
            <person name="Ma Q."/>
            <person name="Ju M."/>
            <person name="Zhao R."/>
            <person name="Li G."/>
            <person name="Mu C."/>
            <person name="Tian Q."/>
            <person name="Mei H."/>
            <person name="Zhang T."/>
            <person name="Gao T."/>
            <person name="Zhang H."/>
        </authorList>
    </citation>
    <scope>NUCLEOTIDE SEQUENCE</scope>
    <source>
        <strain evidence="2">KEN8</strain>
    </source>
</reference>
<name>A0AAW2L8G6_9LAMI</name>
<reference evidence="2" key="1">
    <citation type="submission" date="2020-06" db="EMBL/GenBank/DDBJ databases">
        <authorList>
            <person name="Li T."/>
            <person name="Hu X."/>
            <person name="Zhang T."/>
            <person name="Song X."/>
            <person name="Zhang H."/>
            <person name="Dai N."/>
            <person name="Sheng W."/>
            <person name="Hou X."/>
            <person name="Wei L."/>
        </authorList>
    </citation>
    <scope>NUCLEOTIDE SEQUENCE</scope>
    <source>
        <strain evidence="2">KEN8</strain>
        <tissue evidence="2">Leaf</tissue>
    </source>
</reference>
<protein>
    <submittedName>
        <fullName evidence="2">Uncharacterized protein</fullName>
    </submittedName>
</protein>
<accession>A0AAW2L8G6</accession>
<feature type="compositionally biased region" description="Polar residues" evidence="1">
    <location>
        <begin position="333"/>
        <end position="343"/>
    </location>
</feature>
<feature type="region of interest" description="Disordered" evidence="1">
    <location>
        <begin position="302"/>
        <end position="343"/>
    </location>
</feature>
<sequence length="343" mass="39315">MDARALRRKDAFRGERPWGDTVCDPWISDRETRKRSVNRGRFLVTRPGDIRSENADMSNEKSCEKHDRLPVEGFLRSVNLRRVNRSLRNPERAAVRWEKTSNWEGDPPGELTVPQTDTETKKSAIVIRESRVEGLSLNGSKRRAAKLVWKNCCAAGNPSLYKFSDEVFEQNFDRREVGPFQIVKLTLTIGFVRYPRSTGCSASVSLLYAVRNPIRLDGRRTSLNPTDYVKQFSGLARIRVTENREERKRALPIEMSVTRRGLGFHSFDETKWSLTFIPPRSIALKSSDSFFLYATQKGESPTRLLAQHTHTHKSTPQKSRRSYLNEMAGRSPVDSNFSGTKQY</sequence>
<evidence type="ECO:0000313" key="2">
    <source>
        <dbReference type="EMBL" id="KAL0315088.1"/>
    </source>
</evidence>
<dbReference type="AlphaFoldDB" id="A0AAW2L8G6"/>
<feature type="compositionally biased region" description="Basic residues" evidence="1">
    <location>
        <begin position="309"/>
        <end position="321"/>
    </location>
</feature>
<organism evidence="2">
    <name type="scientific">Sesamum calycinum</name>
    <dbReference type="NCBI Taxonomy" id="2727403"/>
    <lineage>
        <taxon>Eukaryota</taxon>
        <taxon>Viridiplantae</taxon>
        <taxon>Streptophyta</taxon>
        <taxon>Embryophyta</taxon>
        <taxon>Tracheophyta</taxon>
        <taxon>Spermatophyta</taxon>
        <taxon>Magnoliopsida</taxon>
        <taxon>eudicotyledons</taxon>
        <taxon>Gunneridae</taxon>
        <taxon>Pentapetalae</taxon>
        <taxon>asterids</taxon>
        <taxon>lamiids</taxon>
        <taxon>Lamiales</taxon>
        <taxon>Pedaliaceae</taxon>
        <taxon>Sesamum</taxon>
    </lineage>
</organism>
<gene>
    <name evidence="2" type="ORF">Scaly_2890400</name>
</gene>
<comment type="caution">
    <text evidence="2">The sequence shown here is derived from an EMBL/GenBank/DDBJ whole genome shotgun (WGS) entry which is preliminary data.</text>
</comment>